<dbReference type="Proteomes" id="UP000199040">
    <property type="component" value="Unassembled WGS sequence"/>
</dbReference>
<name>A0A1I3GJD6_9GAMM</name>
<evidence type="ECO:0000256" key="1">
    <source>
        <dbReference type="SAM" id="MobiDB-lite"/>
    </source>
</evidence>
<evidence type="ECO:0008006" key="5">
    <source>
        <dbReference type="Google" id="ProtNLM"/>
    </source>
</evidence>
<keyword evidence="2" id="KW-0732">Signal</keyword>
<feature type="signal peptide" evidence="2">
    <location>
        <begin position="1"/>
        <end position="22"/>
    </location>
</feature>
<protein>
    <recommendedName>
        <fullName evidence="5">Signal recognition particle subunit FFH/SRP54 (Srp54)</fullName>
    </recommendedName>
</protein>
<feature type="compositionally biased region" description="Low complexity" evidence="1">
    <location>
        <begin position="86"/>
        <end position="97"/>
    </location>
</feature>
<feature type="region of interest" description="Disordered" evidence="1">
    <location>
        <begin position="56"/>
        <end position="115"/>
    </location>
</feature>
<dbReference type="EMBL" id="FOPY01000033">
    <property type="protein sequence ID" value="SFI23586.1"/>
    <property type="molecule type" value="Genomic_DNA"/>
</dbReference>
<accession>A0A1I3GJD6</accession>
<feature type="chain" id="PRO_5011796156" description="Signal recognition particle subunit FFH/SRP54 (Srp54)" evidence="2">
    <location>
        <begin position="23"/>
        <end position="115"/>
    </location>
</feature>
<dbReference type="RefSeq" id="WP_092850666.1">
    <property type="nucleotide sequence ID" value="NZ_FOPY01000033.1"/>
</dbReference>
<evidence type="ECO:0000256" key="2">
    <source>
        <dbReference type="SAM" id="SignalP"/>
    </source>
</evidence>
<evidence type="ECO:0000313" key="4">
    <source>
        <dbReference type="Proteomes" id="UP000199040"/>
    </source>
</evidence>
<gene>
    <name evidence="3" type="ORF">SAMN04487959_13311</name>
</gene>
<sequence length="115" mass="12987">MSLSRLVMMSLVALTLAGPALAQQENHNMEEGMSDGHMMNGGHGDMMPMMREHMEKMQQHMEQMSEASTPQERSAMMQEHMRQMQKHMQMMQQMMGNMHGGGGGRGNMQGEEHGH</sequence>
<proteinExistence type="predicted"/>
<keyword evidence="4" id="KW-1185">Reference proteome</keyword>
<organism evidence="3 4">
    <name type="scientific">Modicisalibacter xianhensis</name>
    <dbReference type="NCBI Taxonomy" id="442341"/>
    <lineage>
        <taxon>Bacteria</taxon>
        <taxon>Pseudomonadati</taxon>
        <taxon>Pseudomonadota</taxon>
        <taxon>Gammaproteobacteria</taxon>
        <taxon>Oceanospirillales</taxon>
        <taxon>Halomonadaceae</taxon>
        <taxon>Modicisalibacter</taxon>
    </lineage>
</organism>
<evidence type="ECO:0000313" key="3">
    <source>
        <dbReference type="EMBL" id="SFI23586.1"/>
    </source>
</evidence>
<reference evidence="3 4" key="1">
    <citation type="submission" date="2016-10" db="EMBL/GenBank/DDBJ databases">
        <authorList>
            <person name="de Groot N.N."/>
        </authorList>
    </citation>
    <scope>NUCLEOTIDE SEQUENCE [LARGE SCALE GENOMIC DNA]</scope>
    <source>
        <strain evidence="3 4">CGMCC 1.6848</strain>
    </source>
</reference>
<dbReference type="AlphaFoldDB" id="A0A1I3GJD6"/>
<feature type="compositionally biased region" description="Gly residues" evidence="1">
    <location>
        <begin position="98"/>
        <end position="107"/>
    </location>
</feature>